<dbReference type="EMBL" id="CM039175">
    <property type="protein sequence ID" value="KAH9737994.1"/>
    <property type="molecule type" value="Genomic_DNA"/>
</dbReference>
<evidence type="ECO:0000313" key="1">
    <source>
        <dbReference type="EMBL" id="KAH9737994.1"/>
    </source>
</evidence>
<evidence type="ECO:0000313" key="2">
    <source>
        <dbReference type="Proteomes" id="UP000829398"/>
    </source>
</evidence>
<proteinExistence type="predicted"/>
<dbReference type="Proteomes" id="UP000829398">
    <property type="component" value="Chromosome 6"/>
</dbReference>
<accession>A0ACB8JYR0</accession>
<name>A0ACB8JYR0_CITSI</name>
<organism evidence="1 2">
    <name type="scientific">Citrus sinensis</name>
    <name type="common">Sweet orange</name>
    <name type="synonym">Citrus aurantium var. sinensis</name>
    <dbReference type="NCBI Taxonomy" id="2711"/>
    <lineage>
        <taxon>Eukaryota</taxon>
        <taxon>Viridiplantae</taxon>
        <taxon>Streptophyta</taxon>
        <taxon>Embryophyta</taxon>
        <taxon>Tracheophyta</taxon>
        <taxon>Spermatophyta</taxon>
        <taxon>Magnoliopsida</taxon>
        <taxon>eudicotyledons</taxon>
        <taxon>Gunneridae</taxon>
        <taxon>Pentapetalae</taxon>
        <taxon>rosids</taxon>
        <taxon>malvids</taxon>
        <taxon>Sapindales</taxon>
        <taxon>Rutaceae</taxon>
        <taxon>Aurantioideae</taxon>
        <taxon>Citrus</taxon>
    </lineage>
</organism>
<reference evidence="2" key="1">
    <citation type="journal article" date="2023" name="Hortic. Res.">
        <title>A chromosome-level phased genome enabling allele-level studies in sweet orange: a case study on citrus Huanglongbing tolerance.</title>
        <authorList>
            <person name="Wu B."/>
            <person name="Yu Q."/>
            <person name="Deng Z."/>
            <person name="Duan Y."/>
            <person name="Luo F."/>
            <person name="Gmitter F. Jr."/>
        </authorList>
    </citation>
    <scope>NUCLEOTIDE SEQUENCE [LARGE SCALE GENOMIC DNA]</scope>
    <source>
        <strain evidence="2">cv. Valencia</strain>
    </source>
</reference>
<keyword evidence="2" id="KW-1185">Reference proteome</keyword>
<gene>
    <name evidence="1" type="ORF">KPL71_018627</name>
</gene>
<sequence length="343" mass="39168">MQDSHTLCSTFSHPKLHFPSARHDFPSAHHDFPSLSRPRNLNSHVHFPSLSTKTITPIPSPPIPPKITQTPSISPPPNSPHSEFQEKMLYLDSIGVDFFSLINDHPPIVSASLNDIKSTVDLITSLDFAAAEFRRIVSMCPEILTSRASDILPVFTFLLREAKVNGSDLKRVISRRPRLLVSAVKTRLRPTLYFLQSMGIAEVNKHTYLLSCSVEDKLIPRLQYFQKMGFSKREATAMFRRFPQLFNYSVKDNYEPKLNYFVVEMGRDLKELKEFPQYFSFSLENRIKPRHQACVDKGVCFPLNVLLKTSEAQFHRRLDVCCNSSMPLTKSPLSPIKCLIDSM</sequence>
<comment type="caution">
    <text evidence="1">The sequence shown here is derived from an EMBL/GenBank/DDBJ whole genome shotgun (WGS) entry which is preliminary data.</text>
</comment>
<protein>
    <submittedName>
        <fullName evidence="1">Uncharacterized protein</fullName>
    </submittedName>
</protein>